<dbReference type="GeneID" id="117675981"/>
<evidence type="ECO:0000313" key="3">
    <source>
        <dbReference type="RefSeq" id="XP_034290971.1"/>
    </source>
</evidence>
<dbReference type="OMA" id="SQCPSCN"/>
<accession>A0A6P9DFA7</accession>
<name>A0A6P9DFA7_PANGU</name>
<sequence>MSWGHLLRSRWGQTETAACLFPTTFTSVTEEKEEKRQYEDDSFESYDSADELKEPAASDLTEDWQSSCQKDEELLDSAFVGESLTRKRINLLKVNRRSITERAKPSIEPDTALPGISEEELGTLQSFCVSKINHLHHQRILEPLRRNSCKEQRPRMVSRRQQTGGCGSAVPFELVNRLHLKSLKEMMKKIAETEIHQPSQCPFCMKKREGFAKVEFLRRKKTILDNVLLQEKLEDYMYTKDSLTLIGEIHKSLPKLSEDPSNIWQELNKRGWQE</sequence>
<protein>
    <submittedName>
        <fullName evidence="3">Uncharacterized protein C8orf48 homolog isoform X1</fullName>
    </submittedName>
</protein>
<feature type="compositionally biased region" description="Acidic residues" evidence="1">
    <location>
        <begin position="40"/>
        <end position="49"/>
    </location>
</feature>
<reference evidence="3" key="1">
    <citation type="submission" date="2025-08" db="UniProtKB">
        <authorList>
            <consortium name="RefSeq"/>
        </authorList>
    </citation>
    <scope>IDENTIFICATION</scope>
    <source>
        <tissue evidence="3">Blood</tissue>
    </source>
</reference>
<feature type="region of interest" description="Disordered" evidence="1">
    <location>
        <begin position="30"/>
        <end position="60"/>
    </location>
</feature>
<proteinExistence type="predicted"/>
<organism evidence="2 3">
    <name type="scientific">Pantherophis guttatus</name>
    <name type="common">Corn snake</name>
    <name type="synonym">Elaphe guttata</name>
    <dbReference type="NCBI Taxonomy" id="94885"/>
    <lineage>
        <taxon>Eukaryota</taxon>
        <taxon>Metazoa</taxon>
        <taxon>Chordata</taxon>
        <taxon>Craniata</taxon>
        <taxon>Vertebrata</taxon>
        <taxon>Euteleostomi</taxon>
        <taxon>Lepidosauria</taxon>
        <taxon>Squamata</taxon>
        <taxon>Bifurcata</taxon>
        <taxon>Unidentata</taxon>
        <taxon>Episquamata</taxon>
        <taxon>Toxicofera</taxon>
        <taxon>Serpentes</taxon>
        <taxon>Colubroidea</taxon>
        <taxon>Colubridae</taxon>
        <taxon>Colubrinae</taxon>
        <taxon>Pantherophis</taxon>
    </lineage>
</organism>
<gene>
    <name evidence="3" type="primary">CUNH8orf48</name>
</gene>
<dbReference type="InterPro" id="IPR027932">
    <property type="entry name" value="DUF4606"/>
</dbReference>
<dbReference type="Proteomes" id="UP001652622">
    <property type="component" value="Unplaced"/>
</dbReference>
<evidence type="ECO:0000313" key="2">
    <source>
        <dbReference type="Proteomes" id="UP001652622"/>
    </source>
</evidence>
<dbReference type="RefSeq" id="XP_034290971.1">
    <property type="nucleotide sequence ID" value="XM_034435080.2"/>
</dbReference>
<dbReference type="KEGG" id="pgut:117675981"/>
<keyword evidence="2" id="KW-1185">Reference proteome</keyword>
<feature type="compositionally biased region" description="Basic and acidic residues" evidence="1">
    <location>
        <begin position="30"/>
        <end position="39"/>
    </location>
</feature>
<dbReference type="PANTHER" id="PTHR35256:SF1">
    <property type="entry name" value="EXPRESSED SEQUENCE AI429214"/>
    <property type="match status" value="1"/>
</dbReference>
<dbReference type="CTD" id="109313672"/>
<dbReference type="AlphaFoldDB" id="A0A6P9DFA7"/>
<dbReference type="Pfam" id="PF15379">
    <property type="entry name" value="DUF4606"/>
    <property type="match status" value="1"/>
</dbReference>
<dbReference type="PANTHER" id="PTHR35256">
    <property type="entry name" value="CHROMOSOME 8 OPEN READING FRAME 48"/>
    <property type="match status" value="1"/>
</dbReference>
<evidence type="ECO:0000256" key="1">
    <source>
        <dbReference type="SAM" id="MobiDB-lite"/>
    </source>
</evidence>
<dbReference type="InParanoid" id="A0A6P9DFA7"/>